<comment type="caution">
    <text evidence="3">The sequence shown here is derived from an EMBL/GenBank/DDBJ whole genome shotgun (WGS) entry which is preliminary data.</text>
</comment>
<name>A0A9J6GKB2_HAELO</name>
<evidence type="ECO:0000313" key="4">
    <source>
        <dbReference type="Proteomes" id="UP000821853"/>
    </source>
</evidence>
<reference evidence="3 4" key="1">
    <citation type="journal article" date="2020" name="Cell">
        <title>Large-Scale Comparative Analyses of Tick Genomes Elucidate Their Genetic Diversity and Vector Capacities.</title>
        <authorList>
            <consortium name="Tick Genome and Microbiome Consortium (TIGMIC)"/>
            <person name="Jia N."/>
            <person name="Wang J."/>
            <person name="Shi W."/>
            <person name="Du L."/>
            <person name="Sun Y."/>
            <person name="Zhan W."/>
            <person name="Jiang J.F."/>
            <person name="Wang Q."/>
            <person name="Zhang B."/>
            <person name="Ji P."/>
            <person name="Bell-Sakyi L."/>
            <person name="Cui X.M."/>
            <person name="Yuan T.T."/>
            <person name="Jiang B.G."/>
            <person name="Yang W.F."/>
            <person name="Lam T.T."/>
            <person name="Chang Q.C."/>
            <person name="Ding S.J."/>
            <person name="Wang X.J."/>
            <person name="Zhu J.G."/>
            <person name="Ruan X.D."/>
            <person name="Zhao L."/>
            <person name="Wei J.T."/>
            <person name="Ye R.Z."/>
            <person name="Que T.C."/>
            <person name="Du C.H."/>
            <person name="Zhou Y.H."/>
            <person name="Cheng J.X."/>
            <person name="Dai P.F."/>
            <person name="Guo W.B."/>
            <person name="Han X.H."/>
            <person name="Huang E.J."/>
            <person name="Li L.F."/>
            <person name="Wei W."/>
            <person name="Gao Y.C."/>
            <person name="Liu J.Z."/>
            <person name="Shao H.Z."/>
            <person name="Wang X."/>
            <person name="Wang C.C."/>
            <person name="Yang T.C."/>
            <person name="Huo Q.B."/>
            <person name="Li W."/>
            <person name="Chen H.Y."/>
            <person name="Chen S.E."/>
            <person name="Zhou L.G."/>
            <person name="Ni X.B."/>
            <person name="Tian J.H."/>
            <person name="Sheng Y."/>
            <person name="Liu T."/>
            <person name="Pan Y.S."/>
            <person name="Xia L.Y."/>
            <person name="Li J."/>
            <person name="Zhao F."/>
            <person name="Cao W.C."/>
        </authorList>
    </citation>
    <scope>NUCLEOTIDE SEQUENCE [LARGE SCALE GENOMIC DNA]</scope>
    <source>
        <strain evidence="3">HaeL-2018</strain>
    </source>
</reference>
<dbReference type="EMBL" id="JABSTR010000007">
    <property type="protein sequence ID" value="KAH9375289.1"/>
    <property type="molecule type" value="Genomic_DNA"/>
</dbReference>
<feature type="coiled-coil region" evidence="1">
    <location>
        <begin position="145"/>
        <end position="172"/>
    </location>
</feature>
<evidence type="ECO:0000256" key="2">
    <source>
        <dbReference type="SAM" id="MobiDB-lite"/>
    </source>
</evidence>
<evidence type="ECO:0000256" key="1">
    <source>
        <dbReference type="SAM" id="Coils"/>
    </source>
</evidence>
<dbReference type="VEuPathDB" id="VectorBase:HLOH_047103"/>
<protein>
    <submittedName>
        <fullName evidence="3">Uncharacterized protein</fullName>
    </submittedName>
</protein>
<dbReference type="AlphaFoldDB" id="A0A9J6GKB2"/>
<evidence type="ECO:0000313" key="3">
    <source>
        <dbReference type="EMBL" id="KAH9375289.1"/>
    </source>
</evidence>
<keyword evidence="1" id="KW-0175">Coiled coil</keyword>
<feature type="compositionally biased region" description="Polar residues" evidence="2">
    <location>
        <begin position="112"/>
        <end position="123"/>
    </location>
</feature>
<feature type="region of interest" description="Disordered" evidence="2">
    <location>
        <begin position="112"/>
        <end position="137"/>
    </location>
</feature>
<dbReference type="Proteomes" id="UP000821853">
    <property type="component" value="Chromosome 5"/>
</dbReference>
<keyword evidence="4" id="KW-1185">Reference proteome</keyword>
<proteinExistence type="predicted"/>
<organism evidence="3 4">
    <name type="scientific">Haemaphysalis longicornis</name>
    <name type="common">Bush tick</name>
    <dbReference type="NCBI Taxonomy" id="44386"/>
    <lineage>
        <taxon>Eukaryota</taxon>
        <taxon>Metazoa</taxon>
        <taxon>Ecdysozoa</taxon>
        <taxon>Arthropoda</taxon>
        <taxon>Chelicerata</taxon>
        <taxon>Arachnida</taxon>
        <taxon>Acari</taxon>
        <taxon>Parasitiformes</taxon>
        <taxon>Ixodida</taxon>
        <taxon>Ixodoidea</taxon>
        <taxon>Ixodidae</taxon>
        <taxon>Haemaphysalinae</taxon>
        <taxon>Haemaphysalis</taxon>
    </lineage>
</organism>
<sequence length="295" mass="32811">MHGGDTCPQEVPYCNICKANGHTAVARECGTKVARLQRWQESRNVRATKGRVVTSQPRVFQRSTLPPSSNMATFQLHQHADKTTRDSGTARLLQQLPSESLSHCDKPTYSAVLQDSSADNSQTTEKKVTTPDGNEPLPPALPDHIRVLHDQLVVLQRQYKEALAEYQNNEDKRLGMIQERRRKIPPTLNIRSGRSLQETAVMAPPEGVVSEGTMAPPHQQLARNRWEEHCASFSHRTGARKLWGTFRAITGGTSAQATVPAVLLRTGATPEAFEREAARTFFPQPSSTPPQNIYF</sequence>
<gene>
    <name evidence="3" type="ORF">HPB48_020863</name>
</gene>
<accession>A0A9J6GKB2</accession>